<gene>
    <name evidence="1" type="ORF">BOTBODRAFT_179753</name>
</gene>
<dbReference type="Proteomes" id="UP000027195">
    <property type="component" value="Unassembled WGS sequence"/>
</dbReference>
<dbReference type="InParanoid" id="A0A067LYN9"/>
<evidence type="ECO:0000313" key="1">
    <source>
        <dbReference type="EMBL" id="KDQ08543.1"/>
    </source>
</evidence>
<sequence>MDEGGDHVVVVVVVVVNVVDTGSSWWCSDGGDDDADYSTAATLCNRMQLPHLGAPIFPSPSTQRSQVLFAPLNGMSSHHTTASPVPTLQPAVHIVPIVVTKECGETTTWKRWHSRCSGLCGASTGWLTRDYAFLFTPVLHPQASPSLTPLPKFAKRL</sequence>
<accession>A0A067LYN9</accession>
<dbReference type="HOGENOM" id="CLU_1677588_0_0_1"/>
<reference evidence="2" key="1">
    <citation type="journal article" date="2014" name="Proc. Natl. Acad. Sci. U.S.A.">
        <title>Extensive sampling of basidiomycete genomes demonstrates inadequacy of the white-rot/brown-rot paradigm for wood decay fungi.</title>
        <authorList>
            <person name="Riley R."/>
            <person name="Salamov A.A."/>
            <person name="Brown D.W."/>
            <person name="Nagy L.G."/>
            <person name="Floudas D."/>
            <person name="Held B.W."/>
            <person name="Levasseur A."/>
            <person name="Lombard V."/>
            <person name="Morin E."/>
            <person name="Otillar R."/>
            <person name="Lindquist E.A."/>
            <person name="Sun H."/>
            <person name="LaButti K.M."/>
            <person name="Schmutz J."/>
            <person name="Jabbour D."/>
            <person name="Luo H."/>
            <person name="Baker S.E."/>
            <person name="Pisabarro A.G."/>
            <person name="Walton J.D."/>
            <person name="Blanchette R.A."/>
            <person name="Henrissat B."/>
            <person name="Martin F."/>
            <person name="Cullen D."/>
            <person name="Hibbett D.S."/>
            <person name="Grigoriev I.V."/>
        </authorList>
    </citation>
    <scope>NUCLEOTIDE SEQUENCE [LARGE SCALE GENOMIC DNA]</scope>
    <source>
        <strain evidence="2">FD-172 SS1</strain>
    </source>
</reference>
<proteinExistence type="predicted"/>
<evidence type="ECO:0000313" key="2">
    <source>
        <dbReference type="Proteomes" id="UP000027195"/>
    </source>
</evidence>
<name>A0A067LYN9_BOTB1</name>
<protein>
    <submittedName>
        <fullName evidence="1">Uncharacterized protein</fullName>
    </submittedName>
</protein>
<keyword evidence="2" id="KW-1185">Reference proteome</keyword>
<dbReference type="EMBL" id="KL198089">
    <property type="protein sequence ID" value="KDQ08543.1"/>
    <property type="molecule type" value="Genomic_DNA"/>
</dbReference>
<organism evidence="1 2">
    <name type="scientific">Botryobasidium botryosum (strain FD-172 SS1)</name>
    <dbReference type="NCBI Taxonomy" id="930990"/>
    <lineage>
        <taxon>Eukaryota</taxon>
        <taxon>Fungi</taxon>
        <taxon>Dikarya</taxon>
        <taxon>Basidiomycota</taxon>
        <taxon>Agaricomycotina</taxon>
        <taxon>Agaricomycetes</taxon>
        <taxon>Cantharellales</taxon>
        <taxon>Botryobasidiaceae</taxon>
        <taxon>Botryobasidium</taxon>
    </lineage>
</organism>
<dbReference type="AlphaFoldDB" id="A0A067LYN9"/>